<gene>
    <name evidence="1" type="ORF">NDU88_001283</name>
</gene>
<dbReference type="EMBL" id="JANPWB010000011">
    <property type="protein sequence ID" value="KAJ1122810.1"/>
    <property type="molecule type" value="Genomic_DNA"/>
</dbReference>
<proteinExistence type="predicted"/>
<dbReference type="AlphaFoldDB" id="A0AAV7PC37"/>
<sequence>MVTSERSEILDRNSGSALLRGEASRCEGIDATAKTGLLLRMEGSQRLETGMHIAELTPANQQKMQDFSQLIGEALTWLFIVLFMGYA</sequence>
<keyword evidence="2" id="KW-1185">Reference proteome</keyword>
<protein>
    <submittedName>
        <fullName evidence="1">Uncharacterized protein</fullName>
    </submittedName>
</protein>
<evidence type="ECO:0000313" key="2">
    <source>
        <dbReference type="Proteomes" id="UP001066276"/>
    </source>
</evidence>
<evidence type="ECO:0000313" key="1">
    <source>
        <dbReference type="EMBL" id="KAJ1122810.1"/>
    </source>
</evidence>
<name>A0AAV7PC37_PLEWA</name>
<reference evidence="1" key="1">
    <citation type="journal article" date="2022" name="bioRxiv">
        <title>Sequencing and chromosome-scale assembly of the giantPleurodeles waltlgenome.</title>
        <authorList>
            <person name="Brown T."/>
            <person name="Elewa A."/>
            <person name="Iarovenko S."/>
            <person name="Subramanian E."/>
            <person name="Araus A.J."/>
            <person name="Petzold A."/>
            <person name="Susuki M."/>
            <person name="Suzuki K.-i.T."/>
            <person name="Hayashi T."/>
            <person name="Toyoda A."/>
            <person name="Oliveira C."/>
            <person name="Osipova E."/>
            <person name="Leigh N.D."/>
            <person name="Simon A."/>
            <person name="Yun M.H."/>
        </authorList>
    </citation>
    <scope>NUCLEOTIDE SEQUENCE</scope>
    <source>
        <strain evidence="1">20211129_DDA</strain>
        <tissue evidence="1">Liver</tissue>
    </source>
</reference>
<comment type="caution">
    <text evidence="1">The sequence shown here is derived from an EMBL/GenBank/DDBJ whole genome shotgun (WGS) entry which is preliminary data.</text>
</comment>
<dbReference type="Proteomes" id="UP001066276">
    <property type="component" value="Chromosome 7"/>
</dbReference>
<organism evidence="1 2">
    <name type="scientific">Pleurodeles waltl</name>
    <name type="common">Iberian ribbed newt</name>
    <dbReference type="NCBI Taxonomy" id="8319"/>
    <lineage>
        <taxon>Eukaryota</taxon>
        <taxon>Metazoa</taxon>
        <taxon>Chordata</taxon>
        <taxon>Craniata</taxon>
        <taxon>Vertebrata</taxon>
        <taxon>Euteleostomi</taxon>
        <taxon>Amphibia</taxon>
        <taxon>Batrachia</taxon>
        <taxon>Caudata</taxon>
        <taxon>Salamandroidea</taxon>
        <taxon>Salamandridae</taxon>
        <taxon>Pleurodelinae</taxon>
        <taxon>Pleurodeles</taxon>
    </lineage>
</organism>
<accession>A0AAV7PC37</accession>